<organism evidence="2 3">
    <name type="scientific">Hibiscus sabdariffa</name>
    <name type="common">roselle</name>
    <dbReference type="NCBI Taxonomy" id="183260"/>
    <lineage>
        <taxon>Eukaryota</taxon>
        <taxon>Viridiplantae</taxon>
        <taxon>Streptophyta</taxon>
        <taxon>Embryophyta</taxon>
        <taxon>Tracheophyta</taxon>
        <taxon>Spermatophyta</taxon>
        <taxon>Magnoliopsida</taxon>
        <taxon>eudicotyledons</taxon>
        <taxon>Gunneridae</taxon>
        <taxon>Pentapetalae</taxon>
        <taxon>rosids</taxon>
        <taxon>malvids</taxon>
        <taxon>Malvales</taxon>
        <taxon>Malvaceae</taxon>
        <taxon>Malvoideae</taxon>
        <taxon>Hibiscus</taxon>
    </lineage>
</organism>
<evidence type="ECO:0000313" key="2">
    <source>
        <dbReference type="EMBL" id="KAK9006107.1"/>
    </source>
</evidence>
<sequence>MSRLINAALNTENFFVIAYHKLTVVEADAEYTKSFTTDRVMVGPGQTMNVLVTVDQPIGKYSMAMGPYMSAKNGSFQNISAVAYFQYVGAAYGRMYIEIIGCN</sequence>
<dbReference type="Gene3D" id="2.60.40.420">
    <property type="entry name" value="Cupredoxins - blue copper proteins"/>
    <property type="match status" value="1"/>
</dbReference>
<dbReference type="SUPFAM" id="SSF49503">
    <property type="entry name" value="Cupredoxins"/>
    <property type="match status" value="1"/>
</dbReference>
<dbReference type="InterPro" id="IPR008972">
    <property type="entry name" value="Cupredoxin"/>
</dbReference>
<comment type="caution">
    <text evidence="2">The sequence shown here is derived from an EMBL/GenBank/DDBJ whole genome shotgun (WGS) entry which is preliminary data.</text>
</comment>
<name>A0ABR2QZF6_9ROSI</name>
<dbReference type="Pfam" id="PF00394">
    <property type="entry name" value="Cu-oxidase"/>
    <property type="match status" value="1"/>
</dbReference>
<dbReference type="InterPro" id="IPR045087">
    <property type="entry name" value="Cu-oxidase_fam"/>
</dbReference>
<protein>
    <recommendedName>
        <fullName evidence="1">Plastocyanin-like domain-containing protein</fullName>
    </recommendedName>
</protein>
<accession>A0ABR2QZF6</accession>
<dbReference type="PANTHER" id="PTHR11709">
    <property type="entry name" value="MULTI-COPPER OXIDASE"/>
    <property type="match status" value="1"/>
</dbReference>
<evidence type="ECO:0000313" key="3">
    <source>
        <dbReference type="Proteomes" id="UP001396334"/>
    </source>
</evidence>
<dbReference type="Proteomes" id="UP001396334">
    <property type="component" value="Unassembled WGS sequence"/>
</dbReference>
<evidence type="ECO:0000259" key="1">
    <source>
        <dbReference type="Pfam" id="PF00394"/>
    </source>
</evidence>
<dbReference type="EMBL" id="JBBPBN010000029">
    <property type="protein sequence ID" value="KAK9006107.1"/>
    <property type="molecule type" value="Genomic_DNA"/>
</dbReference>
<proteinExistence type="predicted"/>
<dbReference type="InterPro" id="IPR001117">
    <property type="entry name" value="Cu-oxidase_2nd"/>
</dbReference>
<dbReference type="PANTHER" id="PTHR11709:SF324">
    <property type="entry name" value="LACCASE-6"/>
    <property type="match status" value="1"/>
</dbReference>
<keyword evidence="3" id="KW-1185">Reference proteome</keyword>
<gene>
    <name evidence="2" type="ORF">V6N11_035153</name>
</gene>
<reference evidence="2 3" key="1">
    <citation type="journal article" date="2024" name="G3 (Bethesda)">
        <title>Genome assembly of Hibiscus sabdariffa L. provides insights into metabolisms of medicinal natural products.</title>
        <authorList>
            <person name="Kim T."/>
        </authorList>
    </citation>
    <scope>NUCLEOTIDE SEQUENCE [LARGE SCALE GENOMIC DNA]</scope>
    <source>
        <strain evidence="2">TK-2024</strain>
        <tissue evidence="2">Old leaves</tissue>
    </source>
</reference>
<feature type="domain" description="Plastocyanin-like" evidence="1">
    <location>
        <begin position="3"/>
        <end position="90"/>
    </location>
</feature>